<reference evidence="2 3" key="1">
    <citation type="submission" date="2019-04" db="EMBL/GenBank/DDBJ databases">
        <title>Phreatobacter aquaticus sp. nov.</title>
        <authorList>
            <person name="Choi A."/>
            <person name="Baek K."/>
        </authorList>
    </citation>
    <scope>NUCLEOTIDE SEQUENCE [LARGE SCALE GENOMIC DNA]</scope>
    <source>
        <strain evidence="2 3">NMCR1094</strain>
    </source>
</reference>
<gene>
    <name evidence="2" type="ORF">E8L99_23460</name>
</gene>
<evidence type="ECO:0000256" key="1">
    <source>
        <dbReference type="SAM" id="SignalP"/>
    </source>
</evidence>
<feature type="chain" id="PRO_5020445705" evidence="1">
    <location>
        <begin position="23"/>
        <end position="91"/>
    </location>
</feature>
<evidence type="ECO:0000313" key="3">
    <source>
        <dbReference type="Proteomes" id="UP000298588"/>
    </source>
</evidence>
<feature type="signal peptide" evidence="1">
    <location>
        <begin position="1"/>
        <end position="22"/>
    </location>
</feature>
<evidence type="ECO:0000313" key="2">
    <source>
        <dbReference type="EMBL" id="QCK88505.1"/>
    </source>
</evidence>
<dbReference type="Proteomes" id="UP000298588">
    <property type="component" value="Chromosome"/>
</dbReference>
<accession>A0A4D7QML7</accession>
<sequence>MNRLAKIAIVSALLAVPTAASAQTVCPEGRTREGTCVNPALAIAARTIANVRGQSRLSYFILPVLPSQDQSSRDPTLRNLRAFYEIDVVHP</sequence>
<dbReference type="KEGG" id="paqt:E8L99_23460"/>
<proteinExistence type="predicted"/>
<keyword evidence="1" id="KW-0732">Signal</keyword>
<name>A0A4D7QML7_9HYPH</name>
<organism evidence="2 3">
    <name type="scientific">Phreatobacter aquaticus</name>
    <dbReference type="NCBI Taxonomy" id="2570229"/>
    <lineage>
        <taxon>Bacteria</taxon>
        <taxon>Pseudomonadati</taxon>
        <taxon>Pseudomonadota</taxon>
        <taxon>Alphaproteobacteria</taxon>
        <taxon>Hyphomicrobiales</taxon>
        <taxon>Phreatobacteraceae</taxon>
        <taxon>Phreatobacter</taxon>
    </lineage>
</organism>
<dbReference type="AlphaFoldDB" id="A0A4D7QML7"/>
<protein>
    <submittedName>
        <fullName evidence="2">Uncharacterized protein</fullName>
    </submittedName>
</protein>
<keyword evidence="3" id="KW-1185">Reference proteome</keyword>
<dbReference type="RefSeq" id="WP_137101831.1">
    <property type="nucleotide sequence ID" value="NZ_CP039865.1"/>
</dbReference>
<dbReference type="OrthoDB" id="8000799at2"/>
<dbReference type="EMBL" id="CP039865">
    <property type="protein sequence ID" value="QCK88505.1"/>
    <property type="molecule type" value="Genomic_DNA"/>
</dbReference>